<dbReference type="EMBL" id="AOGW02000014">
    <property type="protein sequence ID" value="EMY60592.1"/>
    <property type="molecule type" value="Genomic_DNA"/>
</dbReference>
<comment type="caution">
    <text evidence="1">The sequence shown here is derived from an EMBL/GenBank/DDBJ whole genome shotgun (WGS) entry which is preliminary data.</text>
</comment>
<name>N1VUB6_9LEPT</name>
<organism evidence="1 2">
    <name type="scientific">Leptospira terpstrae serovar Hualin str. LT 11-33 = ATCC 700639</name>
    <dbReference type="NCBI Taxonomy" id="1257025"/>
    <lineage>
        <taxon>Bacteria</taxon>
        <taxon>Pseudomonadati</taxon>
        <taxon>Spirochaetota</taxon>
        <taxon>Spirochaetia</taxon>
        <taxon>Leptospirales</taxon>
        <taxon>Leptospiraceae</taxon>
        <taxon>Leptospira</taxon>
    </lineage>
</organism>
<dbReference type="Proteomes" id="UP000012371">
    <property type="component" value="Unassembled WGS sequence"/>
</dbReference>
<dbReference type="AlphaFoldDB" id="N1VUB6"/>
<evidence type="ECO:0000313" key="1">
    <source>
        <dbReference type="EMBL" id="EMY60592.1"/>
    </source>
</evidence>
<protein>
    <submittedName>
        <fullName evidence="1">Uncharacterized protein</fullName>
    </submittedName>
</protein>
<proteinExistence type="predicted"/>
<evidence type="ECO:0000313" key="2">
    <source>
        <dbReference type="Proteomes" id="UP000012371"/>
    </source>
</evidence>
<sequence length="94" mass="10912">MIKDYSNLTVKLFSILMQYSKIDKIGYIEAEYFGGSGSQSAILFDDGVVIFESISKQNSINKLLKKIGVKKKLFQDRFDYIGLNKFRKTEEWIK</sequence>
<accession>N1VUB6</accession>
<dbReference type="STRING" id="1257025.LEP1GSC203_0382"/>
<reference evidence="1" key="1">
    <citation type="submission" date="2013-03" db="EMBL/GenBank/DDBJ databases">
        <authorList>
            <person name="Harkins D.M."/>
            <person name="Durkin A.S."/>
            <person name="Brinkac L.M."/>
            <person name="Haft D.H."/>
            <person name="Selengut J.D."/>
            <person name="Sanka R."/>
            <person name="DePew J."/>
            <person name="Purushe J."/>
            <person name="Hartskeerl R.A."/>
            <person name="Ahmed A."/>
            <person name="van der Linden H."/>
            <person name="Goris M.G.A."/>
            <person name="Vinetz J.M."/>
            <person name="Sutton G.G."/>
            <person name="Nierman W.C."/>
            <person name="Fouts D.E."/>
        </authorList>
    </citation>
    <scope>NUCLEOTIDE SEQUENCE [LARGE SCALE GENOMIC DNA]</scope>
    <source>
        <strain evidence="1">LT 11-33</strain>
    </source>
</reference>
<keyword evidence="2" id="KW-1185">Reference proteome</keyword>
<gene>
    <name evidence="1" type="ORF">LEP1GSC203_0382</name>
</gene>